<dbReference type="Proteomes" id="UP000476176">
    <property type="component" value="Unassembled WGS sequence"/>
</dbReference>
<dbReference type="EMBL" id="QXGC01000472">
    <property type="protein sequence ID" value="KAE9233828.1"/>
    <property type="molecule type" value="Genomic_DNA"/>
</dbReference>
<accession>A0A6G0P3V2</accession>
<dbReference type="AlphaFoldDB" id="A0A6G0P3V2"/>
<evidence type="ECO:0000313" key="1">
    <source>
        <dbReference type="EMBL" id="KAE9233828.1"/>
    </source>
</evidence>
<proteinExistence type="predicted"/>
<evidence type="ECO:0000313" key="2">
    <source>
        <dbReference type="Proteomes" id="UP000476176"/>
    </source>
</evidence>
<name>A0A6G0P3V2_9STRA</name>
<sequence length="90" mass="10301">MQHIDNDRIHFCAAAVCEFKQVHRVRYFSDIVKGSVQLEEASSDRVVVRLPPILKRNNAGEPSGRHPRLESCCRMTNARGRRIVTAWSLL</sequence>
<reference evidence="1 2" key="1">
    <citation type="submission" date="2018-09" db="EMBL/GenBank/DDBJ databases">
        <title>Genomic investigation of the strawberry pathogen Phytophthora fragariae indicates pathogenicity is determined by transcriptional variation in three key races.</title>
        <authorList>
            <person name="Adams T.M."/>
            <person name="Armitage A.D."/>
            <person name="Sobczyk M.K."/>
            <person name="Bates H.J."/>
            <person name="Dunwell J.M."/>
            <person name="Nellist C.F."/>
            <person name="Harrison R.J."/>
        </authorList>
    </citation>
    <scope>NUCLEOTIDE SEQUENCE [LARGE SCALE GENOMIC DNA]</scope>
    <source>
        <strain evidence="1 2">BC-23</strain>
    </source>
</reference>
<comment type="caution">
    <text evidence="1">The sequence shown here is derived from an EMBL/GenBank/DDBJ whole genome shotgun (WGS) entry which is preliminary data.</text>
</comment>
<organism evidence="1 2">
    <name type="scientific">Phytophthora fragariae</name>
    <dbReference type="NCBI Taxonomy" id="53985"/>
    <lineage>
        <taxon>Eukaryota</taxon>
        <taxon>Sar</taxon>
        <taxon>Stramenopiles</taxon>
        <taxon>Oomycota</taxon>
        <taxon>Peronosporomycetes</taxon>
        <taxon>Peronosporales</taxon>
        <taxon>Peronosporaceae</taxon>
        <taxon>Phytophthora</taxon>
    </lineage>
</organism>
<protein>
    <submittedName>
        <fullName evidence="1">Uncharacterized protein</fullName>
    </submittedName>
</protein>
<gene>
    <name evidence="1" type="ORF">PF004_g9543</name>
</gene>